<evidence type="ECO:0000313" key="10">
    <source>
        <dbReference type="Proteomes" id="UP000665944"/>
    </source>
</evidence>
<keyword evidence="6" id="KW-0482">Metalloprotease</keyword>
<organism evidence="9 10">
    <name type="scientific">Staphylococcus hominis</name>
    <dbReference type="NCBI Taxonomy" id="1290"/>
    <lineage>
        <taxon>Bacteria</taxon>
        <taxon>Bacillati</taxon>
        <taxon>Bacillota</taxon>
        <taxon>Bacilli</taxon>
        <taxon>Bacillales</taxon>
        <taxon>Staphylococcaceae</taxon>
        <taxon>Staphylococcus</taxon>
    </lineage>
</organism>
<name>A0A8X8GZW5_STAHO</name>
<feature type="non-terminal residue" evidence="9">
    <location>
        <position position="1"/>
    </location>
</feature>
<sequence length="328" mass="37412">FYAMSRFMNLVVNEWEKYPQLAYLRKNVRIVMVPIVNPWGFANQERENVNNVDLNRNFDYYWENGSGKSPSGKNYKGSKVFSERESRNMKTLVESLDEITAHMDCHNIVSQVSDYCLFYPRFANQPNNEMTQLLMELSNYGDYVTWGSSTLASFSNWVGITKGITSFLPEVYEGRAGKPRGAEEMWRSVYYLGNILLRLSSLYNGQNGRTSNEPIVKSFVYSSRYNNSGVKPFSLIAKDGYQRMLMTQQRFKVTANGFVELNGSITVQLSKDTVFGVNPGIAQNYNPFSGNGKTRRRQLFKIEHKLPAGIHTIPLHAVAPVQFSTTTP</sequence>
<dbReference type="Pfam" id="PF00246">
    <property type="entry name" value="Peptidase_M14"/>
    <property type="match status" value="1"/>
</dbReference>
<comment type="caution">
    <text evidence="9">The sequence shown here is derived from an EMBL/GenBank/DDBJ whole genome shotgun (WGS) entry which is preliminary data.</text>
</comment>
<dbReference type="GO" id="GO:0005615">
    <property type="term" value="C:extracellular space"/>
    <property type="evidence" value="ECO:0007669"/>
    <property type="project" value="TreeGrafter"/>
</dbReference>
<evidence type="ECO:0000256" key="7">
    <source>
        <dbReference type="PROSITE-ProRule" id="PRU01379"/>
    </source>
</evidence>
<feature type="active site" description="Proton donor/acceptor" evidence="7">
    <location>
        <position position="170"/>
    </location>
</feature>
<gene>
    <name evidence="9" type="ORF">J7T32_012730</name>
</gene>
<dbReference type="Proteomes" id="UP000665944">
    <property type="component" value="Unassembled WGS sequence"/>
</dbReference>
<keyword evidence="5" id="KW-0862">Zinc</keyword>
<evidence type="ECO:0000259" key="8">
    <source>
        <dbReference type="PROSITE" id="PS52035"/>
    </source>
</evidence>
<feature type="non-terminal residue" evidence="9">
    <location>
        <position position="328"/>
    </location>
</feature>
<dbReference type="InterPro" id="IPR000834">
    <property type="entry name" value="Peptidase_M14"/>
</dbReference>
<dbReference type="Gene3D" id="3.40.630.10">
    <property type="entry name" value="Zn peptidases"/>
    <property type="match status" value="1"/>
</dbReference>
<evidence type="ECO:0000256" key="4">
    <source>
        <dbReference type="ARBA" id="ARBA00022801"/>
    </source>
</evidence>
<dbReference type="PROSITE" id="PS52035">
    <property type="entry name" value="PEPTIDASE_M14"/>
    <property type="match status" value="1"/>
</dbReference>
<proteinExistence type="inferred from homology"/>
<dbReference type="SUPFAM" id="SSF53187">
    <property type="entry name" value="Zn-dependent exopeptidases"/>
    <property type="match status" value="1"/>
</dbReference>
<evidence type="ECO:0000256" key="2">
    <source>
        <dbReference type="ARBA" id="ARBA00005988"/>
    </source>
</evidence>
<dbReference type="GO" id="GO:0008270">
    <property type="term" value="F:zinc ion binding"/>
    <property type="evidence" value="ECO:0007669"/>
    <property type="project" value="InterPro"/>
</dbReference>
<evidence type="ECO:0000256" key="3">
    <source>
        <dbReference type="ARBA" id="ARBA00022670"/>
    </source>
</evidence>
<dbReference type="EMBL" id="JAGHKT020000077">
    <property type="protein sequence ID" value="MCM5673586.1"/>
    <property type="molecule type" value="Genomic_DNA"/>
</dbReference>
<keyword evidence="4" id="KW-0378">Hydrolase</keyword>
<comment type="similarity">
    <text evidence="2 7">Belongs to the peptidase M14 family.</text>
</comment>
<keyword evidence="10" id="KW-1185">Reference proteome</keyword>
<evidence type="ECO:0000313" key="9">
    <source>
        <dbReference type="EMBL" id="MCM5673586.1"/>
    </source>
</evidence>
<dbReference type="CDD" id="cd00596">
    <property type="entry name" value="Peptidase_M14_like"/>
    <property type="match status" value="1"/>
</dbReference>
<feature type="domain" description="Peptidase M14" evidence="8">
    <location>
        <begin position="1"/>
        <end position="196"/>
    </location>
</feature>
<dbReference type="AlphaFoldDB" id="A0A8X8GZW5"/>
<evidence type="ECO:0000256" key="6">
    <source>
        <dbReference type="ARBA" id="ARBA00023049"/>
    </source>
</evidence>
<dbReference type="PANTHER" id="PTHR11705:SF143">
    <property type="entry name" value="SLL0236 PROTEIN"/>
    <property type="match status" value="1"/>
</dbReference>
<dbReference type="PANTHER" id="PTHR11705">
    <property type="entry name" value="PROTEASE FAMILY M14 CARBOXYPEPTIDASE A,B"/>
    <property type="match status" value="1"/>
</dbReference>
<dbReference type="RefSeq" id="WP_209244715.1">
    <property type="nucleotide sequence ID" value="NZ_JAGHKT020000077.1"/>
</dbReference>
<dbReference type="GO" id="GO:0006508">
    <property type="term" value="P:proteolysis"/>
    <property type="evidence" value="ECO:0007669"/>
    <property type="project" value="UniProtKB-KW"/>
</dbReference>
<keyword evidence="3" id="KW-0645">Protease</keyword>
<reference evidence="9 10" key="1">
    <citation type="submission" date="2022-06" db="EMBL/GenBank/DDBJ databases">
        <title>Staphylococcus hominis ShoR14 genome sequence.</title>
        <authorList>
            <person name="Yeo C.C."/>
            <person name="Chew C.H."/>
            <person name="Che Hamzah A.M."/>
            <person name="Al-Trad E.I."/>
        </authorList>
    </citation>
    <scope>NUCLEOTIDE SEQUENCE [LARGE SCALE GENOMIC DNA]</scope>
    <source>
        <strain evidence="9 10">ShoR14</strain>
    </source>
</reference>
<accession>A0A8X8GZW5</accession>
<evidence type="ECO:0000256" key="1">
    <source>
        <dbReference type="ARBA" id="ARBA00001947"/>
    </source>
</evidence>
<protein>
    <submittedName>
        <fullName evidence="9">M14 family metallopeptidase</fullName>
    </submittedName>
</protein>
<dbReference type="GO" id="GO:0004181">
    <property type="term" value="F:metallocarboxypeptidase activity"/>
    <property type="evidence" value="ECO:0007669"/>
    <property type="project" value="InterPro"/>
</dbReference>
<comment type="cofactor">
    <cofactor evidence="1">
        <name>Zn(2+)</name>
        <dbReference type="ChEBI" id="CHEBI:29105"/>
    </cofactor>
</comment>
<evidence type="ECO:0000256" key="5">
    <source>
        <dbReference type="ARBA" id="ARBA00022833"/>
    </source>
</evidence>